<feature type="binding site" evidence="8">
    <location>
        <position position="11"/>
    </location>
    <ligand>
        <name>[4Fe-4S] cluster</name>
        <dbReference type="ChEBI" id="CHEBI:49883"/>
        <label>1</label>
    </ligand>
</feature>
<keyword evidence="7 8" id="KW-0411">Iron-sulfur</keyword>
<dbReference type="SFLD" id="SFLDG01061">
    <property type="entry name" value="methylthiotransferase"/>
    <property type="match status" value="1"/>
</dbReference>
<keyword evidence="5 8" id="KW-0479">Metal-binding</keyword>
<comment type="function">
    <text evidence="8">Catalyzes the methylthiolation of an aspartic acid residue of ribosomal protein uS12.</text>
</comment>
<dbReference type="InterPro" id="IPR038135">
    <property type="entry name" value="Methylthiotransferase_N_sf"/>
</dbReference>
<comment type="subcellular location">
    <subcellularLocation>
        <location evidence="8">Cytoplasm</location>
    </subcellularLocation>
</comment>
<accession>A0A3E2BMW1</accession>
<dbReference type="NCBIfam" id="TIGR00089">
    <property type="entry name" value="MiaB/RimO family radical SAM methylthiotransferase"/>
    <property type="match status" value="1"/>
</dbReference>
<keyword evidence="4 8" id="KW-0949">S-adenosyl-L-methionine</keyword>
<feature type="domain" description="Radical SAM core" evidence="10">
    <location>
        <begin position="136"/>
        <end position="364"/>
    </location>
</feature>
<keyword evidence="6 8" id="KW-0408">Iron</keyword>
<dbReference type="InterPro" id="IPR002792">
    <property type="entry name" value="TRAM_dom"/>
</dbReference>
<evidence type="ECO:0000256" key="6">
    <source>
        <dbReference type="ARBA" id="ARBA00023004"/>
    </source>
</evidence>
<dbReference type="SMART" id="SM00729">
    <property type="entry name" value="Elp3"/>
    <property type="match status" value="1"/>
</dbReference>
<dbReference type="InterPro" id="IPR005840">
    <property type="entry name" value="Ribosomal_uS12_MeSTrfase_RimO"/>
</dbReference>
<dbReference type="InterPro" id="IPR006638">
    <property type="entry name" value="Elp3/MiaA/NifB-like_rSAM"/>
</dbReference>
<dbReference type="PROSITE" id="PS51449">
    <property type="entry name" value="MTTASE_N"/>
    <property type="match status" value="1"/>
</dbReference>
<feature type="binding site" evidence="8">
    <location>
        <position position="81"/>
    </location>
    <ligand>
        <name>[4Fe-4S] cluster</name>
        <dbReference type="ChEBI" id="CHEBI:49883"/>
        <label>1</label>
    </ligand>
</feature>
<dbReference type="HAMAP" id="MF_01865">
    <property type="entry name" value="MTTase_RimO"/>
    <property type="match status" value="1"/>
</dbReference>
<protein>
    <recommendedName>
        <fullName evidence="8">Ribosomal protein uS12 methylthiotransferase RimO</fullName>
        <shortName evidence="8">uS12 MTTase</shortName>
        <shortName evidence="8">uS12 methylthiotransferase</shortName>
        <ecNumber evidence="8">2.8.4.4</ecNumber>
    </recommendedName>
    <alternativeName>
        <fullName evidence="8">Ribosomal protein uS12 (aspartate-C(3))-methylthiotransferase</fullName>
    </alternativeName>
    <alternativeName>
        <fullName evidence="8">Ribosome maturation factor RimO</fullName>
    </alternativeName>
</protein>
<comment type="similarity">
    <text evidence="8">Belongs to the methylthiotransferase family. RimO subfamily.</text>
</comment>
<evidence type="ECO:0000256" key="3">
    <source>
        <dbReference type="ARBA" id="ARBA00022679"/>
    </source>
</evidence>
<dbReference type="NCBIfam" id="TIGR01125">
    <property type="entry name" value="30S ribosomal protein S12 methylthiotransferase RimO"/>
    <property type="match status" value="1"/>
</dbReference>
<evidence type="ECO:0000256" key="7">
    <source>
        <dbReference type="ARBA" id="ARBA00023014"/>
    </source>
</evidence>
<evidence type="ECO:0000313" key="11">
    <source>
        <dbReference type="EMBL" id="RFT16069.1"/>
    </source>
</evidence>
<name>A0A3E2BMW1_9BACT</name>
<dbReference type="SFLD" id="SFLDF00274">
    <property type="entry name" value="ribosomal_protein_S12_methylth"/>
    <property type="match status" value="1"/>
</dbReference>
<dbReference type="Proteomes" id="UP000257323">
    <property type="component" value="Unassembled WGS sequence"/>
</dbReference>
<dbReference type="GO" id="GO:0005829">
    <property type="term" value="C:cytosol"/>
    <property type="evidence" value="ECO:0007669"/>
    <property type="project" value="TreeGrafter"/>
</dbReference>
<dbReference type="InterPro" id="IPR005839">
    <property type="entry name" value="Methylthiotransferase"/>
</dbReference>
<keyword evidence="1 8" id="KW-0004">4Fe-4S</keyword>
<dbReference type="PANTHER" id="PTHR43837:SF1">
    <property type="entry name" value="RIBOSOMAL PROTEIN US12 METHYLTHIOTRANSFERASE RIMO"/>
    <property type="match status" value="1"/>
</dbReference>
<evidence type="ECO:0000256" key="4">
    <source>
        <dbReference type="ARBA" id="ARBA00022691"/>
    </source>
</evidence>
<gene>
    <name evidence="8" type="primary">rimO</name>
    <name evidence="11" type="ORF">OP8BY_2075</name>
</gene>
<evidence type="ECO:0000259" key="10">
    <source>
        <dbReference type="PROSITE" id="PS51918"/>
    </source>
</evidence>
<dbReference type="FunFam" id="3.80.30.20:FF:000001">
    <property type="entry name" value="tRNA-2-methylthio-N(6)-dimethylallyladenosine synthase 2"/>
    <property type="match status" value="1"/>
</dbReference>
<evidence type="ECO:0000256" key="2">
    <source>
        <dbReference type="ARBA" id="ARBA00022490"/>
    </source>
</evidence>
<feature type="binding site" evidence="8">
    <location>
        <position position="157"/>
    </location>
    <ligand>
        <name>[4Fe-4S] cluster</name>
        <dbReference type="ChEBI" id="CHEBI:49883"/>
        <label>2</label>
        <note>4Fe-4S-S-AdoMet</note>
    </ligand>
</feature>
<dbReference type="InterPro" id="IPR007197">
    <property type="entry name" value="rSAM"/>
</dbReference>
<dbReference type="GO" id="GO:0006400">
    <property type="term" value="P:tRNA modification"/>
    <property type="evidence" value="ECO:0007669"/>
    <property type="project" value="InterPro"/>
</dbReference>
<dbReference type="SFLD" id="SFLDG01082">
    <property type="entry name" value="B12-binding_domain_containing"/>
    <property type="match status" value="1"/>
</dbReference>
<organism evidence="11 12">
    <name type="scientific">Candidatus Saccharicenans subterraneus</name>
    <dbReference type="NCBI Taxonomy" id="2508984"/>
    <lineage>
        <taxon>Bacteria</taxon>
        <taxon>Candidatus Aminicenantota</taxon>
        <taxon>Candidatus Aminicenantia</taxon>
        <taxon>Candidatus Aminicenantales</taxon>
        <taxon>Candidatus Saccharicenantaceae</taxon>
        <taxon>Candidatus Saccharicenans</taxon>
    </lineage>
</organism>
<keyword evidence="3 8" id="KW-0808">Transferase</keyword>
<proteinExistence type="inferred from homology"/>
<feature type="binding site" evidence="8">
    <location>
        <position position="47"/>
    </location>
    <ligand>
        <name>[4Fe-4S] cluster</name>
        <dbReference type="ChEBI" id="CHEBI:49883"/>
        <label>1</label>
    </ligand>
</feature>
<dbReference type="PROSITE" id="PS01278">
    <property type="entry name" value="MTTASE_RADICAL"/>
    <property type="match status" value="1"/>
</dbReference>
<dbReference type="Gene3D" id="3.40.50.12160">
    <property type="entry name" value="Methylthiotransferase, N-terminal domain"/>
    <property type="match status" value="1"/>
</dbReference>
<keyword evidence="2 8" id="KW-0963">Cytoplasm</keyword>
<evidence type="ECO:0000313" key="12">
    <source>
        <dbReference type="Proteomes" id="UP000257323"/>
    </source>
</evidence>
<dbReference type="GO" id="GO:0046872">
    <property type="term" value="F:metal ion binding"/>
    <property type="evidence" value="ECO:0007669"/>
    <property type="project" value="UniProtKB-KW"/>
</dbReference>
<dbReference type="InterPro" id="IPR020612">
    <property type="entry name" value="Methylthiotransferase_CS"/>
</dbReference>
<dbReference type="Gene3D" id="2.40.50.140">
    <property type="entry name" value="Nucleic acid-binding proteins"/>
    <property type="match status" value="1"/>
</dbReference>
<dbReference type="SFLD" id="SFLDS00029">
    <property type="entry name" value="Radical_SAM"/>
    <property type="match status" value="1"/>
</dbReference>
<comment type="catalytic activity">
    <reaction evidence="8">
        <text>L-aspartate(89)-[ribosomal protein uS12]-hydrogen + (sulfur carrier)-SH + AH2 + 2 S-adenosyl-L-methionine = 3-methylsulfanyl-L-aspartate(89)-[ribosomal protein uS12]-hydrogen + (sulfur carrier)-H + 5'-deoxyadenosine + L-methionine + A + S-adenosyl-L-homocysteine + 2 H(+)</text>
        <dbReference type="Rhea" id="RHEA:37087"/>
        <dbReference type="Rhea" id="RHEA-COMP:10460"/>
        <dbReference type="Rhea" id="RHEA-COMP:10461"/>
        <dbReference type="Rhea" id="RHEA-COMP:14737"/>
        <dbReference type="Rhea" id="RHEA-COMP:14739"/>
        <dbReference type="ChEBI" id="CHEBI:13193"/>
        <dbReference type="ChEBI" id="CHEBI:15378"/>
        <dbReference type="ChEBI" id="CHEBI:17319"/>
        <dbReference type="ChEBI" id="CHEBI:17499"/>
        <dbReference type="ChEBI" id="CHEBI:29917"/>
        <dbReference type="ChEBI" id="CHEBI:29961"/>
        <dbReference type="ChEBI" id="CHEBI:57844"/>
        <dbReference type="ChEBI" id="CHEBI:57856"/>
        <dbReference type="ChEBI" id="CHEBI:59789"/>
        <dbReference type="ChEBI" id="CHEBI:64428"/>
        <dbReference type="ChEBI" id="CHEBI:73599"/>
        <dbReference type="EC" id="2.8.4.4"/>
    </reaction>
</comment>
<dbReference type="GO" id="GO:0005840">
    <property type="term" value="C:ribosome"/>
    <property type="evidence" value="ECO:0007669"/>
    <property type="project" value="UniProtKB-KW"/>
</dbReference>
<feature type="binding site" evidence="8">
    <location>
        <position position="150"/>
    </location>
    <ligand>
        <name>[4Fe-4S] cluster</name>
        <dbReference type="ChEBI" id="CHEBI:49883"/>
        <label>2</label>
        <note>4Fe-4S-S-AdoMet</note>
    </ligand>
</feature>
<dbReference type="AlphaFoldDB" id="A0A3E2BMW1"/>
<evidence type="ECO:0000256" key="1">
    <source>
        <dbReference type="ARBA" id="ARBA00022485"/>
    </source>
</evidence>
<feature type="binding site" evidence="8">
    <location>
        <position position="154"/>
    </location>
    <ligand>
        <name>[4Fe-4S] cluster</name>
        <dbReference type="ChEBI" id="CHEBI:49883"/>
        <label>2</label>
        <note>4Fe-4S-S-AdoMet</note>
    </ligand>
</feature>
<sequence length="440" mass="49548">MPKVSLVTLGCAKNLVDSEVMLARLDSRGYSFTADLSQADILVINTCGFIGPAREEAHRTIDQGLSWKQARPGRLLVVVGCYPERFPDYLKARYPQVDVWSGVRAFDRIDEIIEKKKDVSRAGTFLLDHRTPRVISTGPHWAYVKISEGCSHRCSFCSIPLIKGPYKSRTVESVVREVKNLADLGIREINLISHDTTYFGRDRKGPGLTVLLSRLLSIKGIEWIRLLYGYPEEVDDSLLEVMLEPKMCRYLDLPFQHASNSILKRMGRGLGGARALRLLDRIREKVPGVAIRSSLIVGFPGEGRKEFRELRSFVARARFEHLGVFCYSPEPGTVAAGLGDTVPEAEKKKRQQEVMWQQREISRQFYANFRGQTLEVIVDGSEARKPGYLATRARFQAPEVDGQVLVEPAPGLKGKDLPAFLKVRVKRSLDYDLIGRVTDD</sequence>
<dbReference type="GO" id="GO:0103039">
    <property type="term" value="F:protein methylthiotransferase activity"/>
    <property type="evidence" value="ECO:0007669"/>
    <property type="project" value="UniProtKB-EC"/>
</dbReference>
<dbReference type="PANTHER" id="PTHR43837">
    <property type="entry name" value="RIBOSOMAL PROTEIN S12 METHYLTHIOTRANSFERASE RIMO"/>
    <property type="match status" value="1"/>
</dbReference>
<dbReference type="EMBL" id="QUAH01000005">
    <property type="protein sequence ID" value="RFT16069.1"/>
    <property type="molecule type" value="Genomic_DNA"/>
</dbReference>
<dbReference type="InterPro" id="IPR023404">
    <property type="entry name" value="rSAM_horseshoe"/>
</dbReference>
<dbReference type="CDD" id="cd01335">
    <property type="entry name" value="Radical_SAM"/>
    <property type="match status" value="1"/>
</dbReference>
<feature type="domain" description="MTTase N-terminal" evidence="9">
    <location>
        <begin position="2"/>
        <end position="118"/>
    </location>
</feature>
<dbReference type="InterPro" id="IPR012340">
    <property type="entry name" value="NA-bd_OB-fold"/>
</dbReference>
<dbReference type="InterPro" id="IPR058240">
    <property type="entry name" value="rSAM_sf"/>
</dbReference>
<keyword evidence="11" id="KW-0687">Ribonucleoprotein</keyword>
<dbReference type="PROSITE" id="PS51918">
    <property type="entry name" value="RADICAL_SAM"/>
    <property type="match status" value="1"/>
</dbReference>
<evidence type="ECO:0000256" key="5">
    <source>
        <dbReference type="ARBA" id="ARBA00022723"/>
    </source>
</evidence>
<evidence type="ECO:0000256" key="8">
    <source>
        <dbReference type="HAMAP-Rule" id="MF_01865"/>
    </source>
</evidence>
<dbReference type="Pfam" id="PF18693">
    <property type="entry name" value="TRAM_2"/>
    <property type="match status" value="1"/>
</dbReference>
<dbReference type="Pfam" id="PF00919">
    <property type="entry name" value="UPF0004"/>
    <property type="match status" value="1"/>
</dbReference>
<dbReference type="EC" id="2.8.4.4" evidence="8"/>
<dbReference type="Gene3D" id="3.80.30.20">
    <property type="entry name" value="tm_1862 like domain"/>
    <property type="match status" value="1"/>
</dbReference>
<comment type="caution">
    <text evidence="11">The sequence shown here is derived from an EMBL/GenBank/DDBJ whole genome shotgun (WGS) entry which is preliminary data.</text>
</comment>
<comment type="cofactor">
    <cofactor evidence="8">
        <name>[4Fe-4S] cluster</name>
        <dbReference type="ChEBI" id="CHEBI:49883"/>
    </cofactor>
    <text evidence="8">Binds 2 [4Fe-4S] clusters. One cluster is coordinated with 3 cysteines and an exchangeable S-adenosyl-L-methionine.</text>
</comment>
<dbReference type="GO" id="GO:0051539">
    <property type="term" value="F:4 iron, 4 sulfur cluster binding"/>
    <property type="evidence" value="ECO:0007669"/>
    <property type="project" value="UniProtKB-UniRule"/>
</dbReference>
<dbReference type="Pfam" id="PF04055">
    <property type="entry name" value="Radical_SAM"/>
    <property type="match status" value="1"/>
</dbReference>
<keyword evidence="11" id="KW-0689">Ribosomal protein</keyword>
<dbReference type="GO" id="GO:0035599">
    <property type="term" value="F:aspartic acid methylthiotransferase activity"/>
    <property type="evidence" value="ECO:0007669"/>
    <property type="project" value="TreeGrafter"/>
</dbReference>
<dbReference type="SUPFAM" id="SSF102114">
    <property type="entry name" value="Radical SAM enzymes"/>
    <property type="match status" value="1"/>
</dbReference>
<reference evidence="11 12" key="1">
    <citation type="submission" date="2018-08" db="EMBL/GenBank/DDBJ databases">
        <title>Genome analysis of the thermophilic bacterium of the candidate phylum Aminicenantes from deep subsurface aquifer revealed its physiology and ecological role.</title>
        <authorList>
            <person name="Kadnikov V.V."/>
            <person name="Mardanov A.V."/>
            <person name="Beletsky A.V."/>
            <person name="Karnachuk O.V."/>
            <person name="Ravin N.V."/>
        </authorList>
    </citation>
    <scope>NUCLEOTIDE SEQUENCE [LARGE SCALE GENOMIC DNA]</scope>
    <source>
        <strain evidence="11">BY38</strain>
    </source>
</reference>
<evidence type="ECO:0000259" key="9">
    <source>
        <dbReference type="PROSITE" id="PS51449"/>
    </source>
</evidence>
<dbReference type="InterPro" id="IPR013848">
    <property type="entry name" value="Methylthiotransferase_N"/>
</dbReference>